<name>A0A2M8KEF1_9BACT</name>
<accession>A0A2M8KEF1</accession>
<evidence type="ECO:0000313" key="1">
    <source>
        <dbReference type="EMBL" id="PJE58301.1"/>
    </source>
</evidence>
<dbReference type="Proteomes" id="UP000231450">
    <property type="component" value="Unassembled WGS sequence"/>
</dbReference>
<dbReference type="AlphaFoldDB" id="A0A2M8KEF1"/>
<comment type="caution">
    <text evidence="1">The sequence shown here is derived from an EMBL/GenBank/DDBJ whole genome shotgun (WGS) entry which is preliminary data.</text>
</comment>
<proteinExistence type="predicted"/>
<organism evidence="1 2">
    <name type="scientific">Candidatus Portnoybacteria bacterium CG10_big_fil_rev_8_21_14_0_10_36_7</name>
    <dbReference type="NCBI Taxonomy" id="1974812"/>
    <lineage>
        <taxon>Bacteria</taxon>
        <taxon>Candidatus Portnoyibacteriota</taxon>
    </lineage>
</organism>
<protein>
    <submittedName>
        <fullName evidence="1">Uncharacterized protein</fullName>
    </submittedName>
</protein>
<sequence>MKTLITIILILSLFIPTILIAATINPTLIWSSQTLTPIDYKGRALPTKGSVITVNALLKNNKLTKTNYTYNWYLDNTFKKNLSGLNKNTFEFTASKSPNLTHKVQLQLQGQTSILATKTINIPITSPKIILFNDYNNDLLSNLISLGPGMDIMIKAMPYFFNASSKDELNYEWKLGGKSTSSSQTKDSNILKLSIGDGFVQNVLSKTFEVIVNQPQGVSEEASKSIRINIINSK</sequence>
<evidence type="ECO:0000313" key="2">
    <source>
        <dbReference type="Proteomes" id="UP000231450"/>
    </source>
</evidence>
<reference evidence="2" key="1">
    <citation type="submission" date="2017-09" db="EMBL/GenBank/DDBJ databases">
        <title>Depth-based differentiation of microbial function through sediment-hosted aquifers and enrichment of novel symbionts in the deep terrestrial subsurface.</title>
        <authorList>
            <person name="Probst A.J."/>
            <person name="Ladd B."/>
            <person name="Jarett J.K."/>
            <person name="Geller-Mcgrath D.E."/>
            <person name="Sieber C.M.K."/>
            <person name="Emerson J.B."/>
            <person name="Anantharaman K."/>
            <person name="Thomas B.C."/>
            <person name="Malmstrom R."/>
            <person name="Stieglmeier M."/>
            <person name="Klingl A."/>
            <person name="Woyke T."/>
            <person name="Ryan C.M."/>
            <person name="Banfield J.F."/>
        </authorList>
    </citation>
    <scope>NUCLEOTIDE SEQUENCE [LARGE SCALE GENOMIC DNA]</scope>
</reference>
<dbReference type="EMBL" id="PFDW01000032">
    <property type="protein sequence ID" value="PJE58301.1"/>
    <property type="molecule type" value="Genomic_DNA"/>
</dbReference>
<gene>
    <name evidence="1" type="ORF">COU81_01435</name>
</gene>